<protein>
    <submittedName>
        <fullName evidence="5">Transmembrane protein 238</fullName>
    </submittedName>
</protein>
<feature type="transmembrane region" description="Helical" evidence="3">
    <location>
        <begin position="12"/>
        <end position="34"/>
    </location>
</feature>
<dbReference type="InterPro" id="IPR052957">
    <property type="entry name" value="Auxin_embryo_med"/>
</dbReference>
<proteinExistence type="predicted"/>
<keyword evidence="1" id="KW-0221">Differentiation</keyword>
<name>A0A4Z2IV57_9TELE</name>
<comment type="caution">
    <text evidence="5">The sequence shown here is derived from an EMBL/GenBank/DDBJ whole genome shotgun (WGS) entry which is preliminary data.</text>
</comment>
<keyword evidence="3" id="KW-1133">Transmembrane helix</keyword>
<dbReference type="PANTHER" id="PTHR32387:SF0">
    <property type="entry name" value="PROTEIN NO VEIN"/>
    <property type="match status" value="1"/>
</dbReference>
<evidence type="ECO:0000259" key="4">
    <source>
        <dbReference type="PROSITE" id="PS51644"/>
    </source>
</evidence>
<evidence type="ECO:0000313" key="5">
    <source>
        <dbReference type="EMBL" id="TNN81627.1"/>
    </source>
</evidence>
<evidence type="ECO:0000256" key="2">
    <source>
        <dbReference type="SAM" id="MobiDB-lite"/>
    </source>
</evidence>
<dbReference type="EMBL" id="SRLO01000045">
    <property type="protein sequence ID" value="TNN81627.1"/>
    <property type="molecule type" value="Genomic_DNA"/>
</dbReference>
<dbReference type="Proteomes" id="UP000314294">
    <property type="component" value="Unassembled WGS sequence"/>
</dbReference>
<feature type="compositionally biased region" description="Basic and acidic residues" evidence="2">
    <location>
        <begin position="567"/>
        <end position="577"/>
    </location>
</feature>
<dbReference type="InterPro" id="IPR025605">
    <property type="entry name" value="OST-HTH/LOTUS_dom"/>
</dbReference>
<feature type="region of interest" description="Disordered" evidence="2">
    <location>
        <begin position="563"/>
        <end position="586"/>
    </location>
</feature>
<evidence type="ECO:0000256" key="1">
    <source>
        <dbReference type="ARBA" id="ARBA00022782"/>
    </source>
</evidence>
<accession>A0A4Z2IV57</accession>
<sequence>MDYSSCVGRCLLLFFSALLLDAVGLVLFLIGVLASLSFWDLLVFSGALVIFFSLVFWILWYLGNLEVPMEDAKEVSLVGKKPDNYQKRWSASFTMEKVLENVVAMVKEHPAGIPLKKLAVFYSQTYRKNLTLTSLGFDSMSSLLVSLDKDLVVEEQLVRHKAHCHPKQAGAGASTKATEDHRNIEEVLEDIVAMVKQHSAGIPLKKLSVTYSRTYNKHLTLSSLGFDSMASLVAALDRDLVVQGELVFCNYDHRGSRAGAGPPAKVTEDKFENVLKNVVALMTEFPDGIPLKTVAIVYSQKYRHNLALASLGFRTISCLVASLKGDLVVRGDIVFHKIHQPQNQLLAGKPLKATEENRPATPQRTEPLLGKSSATPSAPVPQVDVPPTASLCSSHCLPVNPLFPASKPAEKLTQHQLYQRVIEVINKYQLSAPSMDQLQTCYSQQFDEQLPMSQYMSLYDSCEASSPKKLHTHSEPTADPKTAVLQKKAEAQHLTRKPEEEDLQQSIVSNLLSSSDFPVLGTDVSSTKEKKKTIKDASKREGGATIFRDAFHAQLREVHGANMRAVEASEKDDQELKGRKRNRVPDQDSVNSLMEDVIRDISAEGELVTKEKVISRVSTLMQIPSLEVMIRHWTIPALKDLQYVMREINMFIESSAAVASICTLYELGQSLAGLKDKKRYEELNLGPLCKLPLIHRMFKIDSNTKDDDIHQIETIDILKQIRVFRRQQNKPKVDLAEFMKYLADHYNCDSPYELGVRIQSIALPISTILKVSRCEHSILEHAMELIQKELEEETYERLRKIKKIVLEPVQGAGSFSSTGNLDLRRKYVSMPAAEVSLAVFSNAERVFSPKMAKHVQNFLLQVSGNRLAKALFQLAICGGSLAVPLDLVPKDNSSNTTEQTKREEKPTTSLASEAKVKQYLKDSLSSQSTAVTLAHLASLERKLTKHFLVKDFISLEQGNFLEFLLSHIESALRAHYRIRDSRDLGYGSLQMLAGLVQRQRGLSGGGLSQIHYESALFAKHSKLSAEDGGEAVGRLGEMSKAQALASLLSCPLLEDLKISSKEMQAKTKQVLITVAQSDRRHMNCLHRLGILLGITDWVKDYQKKLNTHTAPVEQAKELSSHLIDSESNSLSALNMSEDEYLEDNIMDNTFASSNLNQSIQQGQQDVVVEEGEDEEELYELSALPNGETSDISSEAEGGQDEEQSELSDSATCQSTADLQRAIIEDIRKSEFGIGVELNAAGLKLMQVHQDRLGRSLDRLSTELYSKDTHFVLELIQVKPLIFTPIKMSLNIYVSIAIGGCDSVGRAYYPLTTKLVGRTSAQIVFMKVSLSKELTRSYTLIQFSLFCIAQNYKFASEGFKLCTHSTSLIFDLTSDQEKLQDGQKNS</sequence>
<feature type="domain" description="HTH OST-type" evidence="4">
    <location>
        <begin position="183"/>
        <end position="259"/>
    </location>
</feature>
<dbReference type="PROSITE" id="PS51644">
    <property type="entry name" value="HTH_OST"/>
    <property type="match status" value="2"/>
</dbReference>
<keyword evidence="3" id="KW-0472">Membrane</keyword>
<organism evidence="5 6">
    <name type="scientific">Liparis tanakae</name>
    <name type="common">Tanaka's snailfish</name>
    <dbReference type="NCBI Taxonomy" id="230148"/>
    <lineage>
        <taxon>Eukaryota</taxon>
        <taxon>Metazoa</taxon>
        <taxon>Chordata</taxon>
        <taxon>Craniata</taxon>
        <taxon>Vertebrata</taxon>
        <taxon>Euteleostomi</taxon>
        <taxon>Actinopterygii</taxon>
        <taxon>Neopterygii</taxon>
        <taxon>Teleostei</taxon>
        <taxon>Neoteleostei</taxon>
        <taxon>Acanthomorphata</taxon>
        <taxon>Eupercaria</taxon>
        <taxon>Perciformes</taxon>
        <taxon>Cottioidei</taxon>
        <taxon>Cottales</taxon>
        <taxon>Liparidae</taxon>
        <taxon>Liparis</taxon>
    </lineage>
</organism>
<dbReference type="InterPro" id="IPR029365">
    <property type="entry name" value="TMEM238"/>
</dbReference>
<evidence type="ECO:0000313" key="6">
    <source>
        <dbReference type="Proteomes" id="UP000314294"/>
    </source>
</evidence>
<feature type="region of interest" description="Disordered" evidence="2">
    <location>
        <begin position="346"/>
        <end position="380"/>
    </location>
</feature>
<feature type="domain" description="HTH OST-type" evidence="4">
    <location>
        <begin position="94"/>
        <end position="168"/>
    </location>
</feature>
<feature type="region of interest" description="Disordered" evidence="2">
    <location>
        <begin position="466"/>
        <end position="503"/>
    </location>
</feature>
<dbReference type="OrthoDB" id="8956814at2759"/>
<keyword evidence="3 5" id="KW-0812">Transmembrane</keyword>
<evidence type="ECO:0000256" key="3">
    <source>
        <dbReference type="SAM" id="Phobius"/>
    </source>
</evidence>
<dbReference type="InterPro" id="IPR041966">
    <property type="entry name" value="LOTUS-like"/>
</dbReference>
<feature type="compositionally biased region" description="Basic and acidic residues" evidence="2">
    <location>
        <begin position="487"/>
        <end position="499"/>
    </location>
</feature>
<dbReference type="PANTHER" id="PTHR32387">
    <property type="entry name" value="WU:FJ29H11"/>
    <property type="match status" value="1"/>
</dbReference>
<keyword evidence="6" id="KW-1185">Reference proteome</keyword>
<reference evidence="5 6" key="1">
    <citation type="submission" date="2019-03" db="EMBL/GenBank/DDBJ databases">
        <title>First draft genome of Liparis tanakae, snailfish: a comprehensive survey of snailfish specific genes.</title>
        <authorList>
            <person name="Kim W."/>
            <person name="Song I."/>
            <person name="Jeong J.-H."/>
            <person name="Kim D."/>
            <person name="Kim S."/>
            <person name="Ryu S."/>
            <person name="Song J.Y."/>
            <person name="Lee S.K."/>
        </authorList>
    </citation>
    <scope>NUCLEOTIDE SEQUENCE [LARGE SCALE GENOMIC DNA]</scope>
    <source>
        <tissue evidence="5">Muscle</tissue>
    </source>
</reference>
<feature type="transmembrane region" description="Helical" evidence="3">
    <location>
        <begin position="41"/>
        <end position="63"/>
    </location>
</feature>
<feature type="region of interest" description="Disordered" evidence="2">
    <location>
        <begin position="888"/>
        <end position="910"/>
    </location>
</feature>
<gene>
    <name evidence="5" type="primary">Tmem238_7</name>
    <name evidence="5" type="ORF">EYF80_008073</name>
</gene>
<dbReference type="Pfam" id="PF12872">
    <property type="entry name" value="OST-HTH"/>
    <property type="match status" value="3"/>
</dbReference>
<dbReference type="GO" id="GO:0030154">
    <property type="term" value="P:cell differentiation"/>
    <property type="evidence" value="ECO:0007669"/>
    <property type="project" value="UniProtKB-KW"/>
</dbReference>
<dbReference type="Gene3D" id="3.30.420.610">
    <property type="entry name" value="LOTUS domain-like"/>
    <property type="match status" value="3"/>
</dbReference>
<feature type="region of interest" description="Disordered" evidence="2">
    <location>
        <begin position="1181"/>
        <end position="1211"/>
    </location>
</feature>
<dbReference type="Pfam" id="PF15125">
    <property type="entry name" value="TMEM238"/>
    <property type="match status" value="1"/>
</dbReference>